<proteinExistence type="predicted"/>
<evidence type="ECO:0000313" key="3">
    <source>
        <dbReference type="Proteomes" id="UP001597112"/>
    </source>
</evidence>
<reference evidence="3" key="1">
    <citation type="journal article" date="2019" name="Int. J. Syst. Evol. Microbiol.">
        <title>The Global Catalogue of Microorganisms (GCM) 10K type strain sequencing project: providing services to taxonomists for standard genome sequencing and annotation.</title>
        <authorList>
            <consortium name="The Broad Institute Genomics Platform"/>
            <consortium name="The Broad Institute Genome Sequencing Center for Infectious Disease"/>
            <person name="Wu L."/>
            <person name="Ma J."/>
        </authorList>
    </citation>
    <scope>NUCLEOTIDE SEQUENCE [LARGE SCALE GENOMIC DNA]</scope>
    <source>
        <strain evidence="3">CCUG 58938</strain>
    </source>
</reference>
<sequence>MKKDMRFLAVVMLLLISFSSYNASAQQVQKGQFLLSPFLGLGYYYAGSGLAATIGVNGEYAFTDEISGGGYLAYTRWTHDYGYLGNDYDYTYNFIDFGARASYHFAKLLRVSNKKFDPYAGAFLGYVASSYNYDGPANSAYDDDYDGAVRSGIYAGARYFFQPNIGVFGEVSIGLTPISGGVTFRF</sequence>
<organism evidence="2 3">
    <name type="scientific">Ohtaekwangia kribbensis</name>
    <dbReference type="NCBI Taxonomy" id="688913"/>
    <lineage>
        <taxon>Bacteria</taxon>
        <taxon>Pseudomonadati</taxon>
        <taxon>Bacteroidota</taxon>
        <taxon>Cytophagia</taxon>
        <taxon>Cytophagales</taxon>
        <taxon>Fulvivirgaceae</taxon>
        <taxon>Ohtaekwangia</taxon>
    </lineage>
</organism>
<evidence type="ECO:0000256" key="1">
    <source>
        <dbReference type="SAM" id="SignalP"/>
    </source>
</evidence>
<comment type="caution">
    <text evidence="2">The sequence shown here is derived from an EMBL/GenBank/DDBJ whole genome shotgun (WGS) entry which is preliminary data.</text>
</comment>
<accession>A0ABW3KEN5</accession>
<dbReference type="Gene3D" id="2.40.160.20">
    <property type="match status" value="1"/>
</dbReference>
<dbReference type="SUPFAM" id="SSF56925">
    <property type="entry name" value="OMPA-like"/>
    <property type="match status" value="1"/>
</dbReference>
<dbReference type="RefSeq" id="WP_377586053.1">
    <property type="nucleotide sequence ID" value="NZ_JBHTKA010000016.1"/>
</dbReference>
<evidence type="ECO:0000313" key="2">
    <source>
        <dbReference type="EMBL" id="MFD1003392.1"/>
    </source>
</evidence>
<keyword evidence="1" id="KW-0732">Signal</keyword>
<feature type="signal peptide" evidence="1">
    <location>
        <begin position="1"/>
        <end position="25"/>
    </location>
</feature>
<dbReference type="InterPro" id="IPR011250">
    <property type="entry name" value="OMP/PagP_B-barrel"/>
</dbReference>
<gene>
    <name evidence="2" type="ORF">ACFQ21_28970</name>
</gene>
<name>A0ABW3KEN5_9BACT</name>
<keyword evidence="3" id="KW-1185">Reference proteome</keyword>
<feature type="chain" id="PRO_5047383408" evidence="1">
    <location>
        <begin position="26"/>
        <end position="186"/>
    </location>
</feature>
<protein>
    <submittedName>
        <fullName evidence="2">Outer membrane beta-barrel protein</fullName>
    </submittedName>
</protein>
<dbReference type="Proteomes" id="UP001597112">
    <property type="component" value="Unassembled WGS sequence"/>
</dbReference>
<dbReference type="EMBL" id="JBHTKA010000016">
    <property type="protein sequence ID" value="MFD1003392.1"/>
    <property type="molecule type" value="Genomic_DNA"/>
</dbReference>